<dbReference type="RefSeq" id="WP_109795775.1">
    <property type="nucleotide sequence ID" value="NZ_PHIG01000044.1"/>
</dbReference>
<reference evidence="2 3" key="1">
    <citation type="submission" date="2017-11" db="EMBL/GenBank/DDBJ databases">
        <title>Draft genome sequence of Rhizobiales bacterium SY3-13.</title>
        <authorList>
            <person name="Sun C."/>
        </authorList>
    </citation>
    <scope>NUCLEOTIDE SEQUENCE [LARGE SCALE GENOMIC DNA]</scope>
    <source>
        <strain evidence="2 3">SY3-13</strain>
    </source>
</reference>
<evidence type="ECO:0000313" key="3">
    <source>
        <dbReference type="Proteomes" id="UP000229498"/>
    </source>
</evidence>
<dbReference type="Pfam" id="PF01966">
    <property type="entry name" value="HD"/>
    <property type="match status" value="1"/>
</dbReference>
<gene>
    <name evidence="2" type="ORF">CVT23_17060</name>
</gene>
<accession>A0A2M9FY72</accession>
<sequence length="182" mass="19892">MNDIAGEILHLLAARGGRMYGNEAVTQLAHGVQCALLAERDGASPATITAALLHDYGHLLLDDDAEAANQGKDLRHEAIGADELAKWFGPAVTEPVRLHVDAKRFLCATDLEYFAMLSPASVTSLAVQGGPFTGREAEHFVHRPFAQEAVMLRRWDDLAKDPAMRTPPIQHFRRSVEASLED</sequence>
<dbReference type="InterPro" id="IPR006674">
    <property type="entry name" value="HD_domain"/>
</dbReference>
<name>A0A2M9FY72_9PROT</name>
<organism evidence="2 3">
    <name type="scientific">Minwuia thermotolerans</name>
    <dbReference type="NCBI Taxonomy" id="2056226"/>
    <lineage>
        <taxon>Bacteria</taxon>
        <taxon>Pseudomonadati</taxon>
        <taxon>Pseudomonadota</taxon>
        <taxon>Alphaproteobacteria</taxon>
        <taxon>Minwuiales</taxon>
        <taxon>Minwuiaceae</taxon>
        <taxon>Minwuia</taxon>
    </lineage>
</organism>
<feature type="domain" description="HD" evidence="1">
    <location>
        <begin position="32"/>
        <end position="101"/>
    </location>
</feature>
<protein>
    <submittedName>
        <fullName evidence="2">Hdig domain protein</fullName>
    </submittedName>
</protein>
<dbReference type="InterPro" id="IPR017670">
    <property type="entry name" value="Phosphonate_degrad-assoc"/>
</dbReference>
<proteinExistence type="predicted"/>
<keyword evidence="3" id="KW-1185">Reference proteome</keyword>
<dbReference type="CDD" id="cd00077">
    <property type="entry name" value="HDc"/>
    <property type="match status" value="1"/>
</dbReference>
<comment type="caution">
    <text evidence="2">The sequence shown here is derived from an EMBL/GenBank/DDBJ whole genome shotgun (WGS) entry which is preliminary data.</text>
</comment>
<evidence type="ECO:0000259" key="1">
    <source>
        <dbReference type="Pfam" id="PF01966"/>
    </source>
</evidence>
<dbReference type="PANTHER" id="PTHR40202:SF1">
    <property type="entry name" value="HD DOMAIN-CONTAINING PROTEIN"/>
    <property type="match status" value="1"/>
</dbReference>
<dbReference type="InterPro" id="IPR052567">
    <property type="entry name" value="OP_Dioxygenase"/>
</dbReference>
<dbReference type="NCBIfam" id="TIGR03276">
    <property type="entry name" value="Phn-HD"/>
    <property type="match status" value="1"/>
</dbReference>
<dbReference type="Gene3D" id="1.10.3210.10">
    <property type="entry name" value="Hypothetical protein af1432"/>
    <property type="match status" value="1"/>
</dbReference>
<dbReference type="PANTHER" id="PTHR40202">
    <property type="match status" value="1"/>
</dbReference>
<dbReference type="Proteomes" id="UP000229498">
    <property type="component" value="Unassembled WGS sequence"/>
</dbReference>
<dbReference type="SUPFAM" id="SSF109604">
    <property type="entry name" value="HD-domain/PDEase-like"/>
    <property type="match status" value="1"/>
</dbReference>
<dbReference type="EMBL" id="PHIG01000044">
    <property type="protein sequence ID" value="PJK28411.1"/>
    <property type="molecule type" value="Genomic_DNA"/>
</dbReference>
<dbReference type="InterPro" id="IPR003607">
    <property type="entry name" value="HD/PDEase_dom"/>
</dbReference>
<dbReference type="AlphaFoldDB" id="A0A2M9FY72"/>
<evidence type="ECO:0000313" key="2">
    <source>
        <dbReference type="EMBL" id="PJK28411.1"/>
    </source>
</evidence>
<dbReference type="OrthoDB" id="823268at2"/>